<reference evidence="7" key="2">
    <citation type="submission" date="2020-05" db="UniProtKB">
        <authorList>
            <consortium name="EnsemblMetazoa"/>
        </authorList>
    </citation>
    <scope>IDENTIFICATION</scope>
    <source>
        <strain evidence="7">IAEA</strain>
    </source>
</reference>
<dbReference type="PROSITE" id="PS00216">
    <property type="entry name" value="SUGAR_TRANSPORT_1"/>
    <property type="match status" value="1"/>
</dbReference>
<feature type="transmembrane region" description="Helical" evidence="5">
    <location>
        <begin position="95"/>
        <end position="117"/>
    </location>
</feature>
<dbReference type="InterPro" id="IPR005828">
    <property type="entry name" value="MFS_sugar_transport-like"/>
</dbReference>
<dbReference type="EnsemblMetazoa" id="GBRI005391-RA">
    <property type="protein sequence ID" value="GBRI005391-PA"/>
    <property type="gene ID" value="GBRI005391"/>
</dbReference>
<dbReference type="Proteomes" id="UP000091820">
    <property type="component" value="Unassembled WGS sequence"/>
</dbReference>
<dbReference type="STRING" id="37001.A0A1A9W3U8"/>
<evidence type="ECO:0000256" key="3">
    <source>
        <dbReference type="ARBA" id="ARBA00022989"/>
    </source>
</evidence>
<dbReference type="VEuPathDB" id="VectorBase:GBRI005391"/>
<evidence type="ECO:0000313" key="8">
    <source>
        <dbReference type="Proteomes" id="UP000091820"/>
    </source>
</evidence>
<protein>
    <recommendedName>
        <fullName evidence="6">Major facilitator superfamily (MFS) profile domain-containing protein</fullName>
    </recommendedName>
</protein>
<evidence type="ECO:0000256" key="4">
    <source>
        <dbReference type="ARBA" id="ARBA00023136"/>
    </source>
</evidence>
<dbReference type="InterPro" id="IPR020846">
    <property type="entry name" value="MFS_dom"/>
</dbReference>
<dbReference type="InterPro" id="IPR005829">
    <property type="entry name" value="Sugar_transporter_CS"/>
</dbReference>
<accession>A0A1A9W3U8</accession>
<keyword evidence="8" id="KW-1185">Reference proteome</keyword>
<keyword evidence="2 5" id="KW-0812">Transmembrane</keyword>
<comment type="subcellular location">
    <subcellularLocation>
        <location evidence="1">Membrane</location>
        <topology evidence="1">Multi-pass membrane protein</topology>
    </subcellularLocation>
</comment>
<feature type="domain" description="Major facilitator superfamily (MFS) profile" evidence="6">
    <location>
        <begin position="42"/>
        <end position="140"/>
    </location>
</feature>
<evidence type="ECO:0000256" key="2">
    <source>
        <dbReference type="ARBA" id="ARBA00022692"/>
    </source>
</evidence>
<evidence type="ECO:0000256" key="5">
    <source>
        <dbReference type="SAM" id="Phobius"/>
    </source>
</evidence>
<dbReference type="Pfam" id="PF00083">
    <property type="entry name" value="Sugar_tr"/>
    <property type="match status" value="1"/>
</dbReference>
<keyword evidence="3 5" id="KW-1133">Transmembrane helix</keyword>
<dbReference type="InterPro" id="IPR036259">
    <property type="entry name" value="MFS_trans_sf"/>
</dbReference>
<name>A0A1A9W3U8_9MUSC</name>
<reference evidence="8" key="1">
    <citation type="submission" date="2014-03" db="EMBL/GenBank/DDBJ databases">
        <authorList>
            <person name="Aksoy S."/>
            <person name="Warren W."/>
            <person name="Wilson R.K."/>
        </authorList>
    </citation>
    <scope>NUCLEOTIDE SEQUENCE [LARGE SCALE GENOMIC DNA]</scope>
    <source>
        <strain evidence="8">IAEA</strain>
    </source>
</reference>
<proteinExistence type="predicted"/>
<dbReference type="PROSITE" id="PS50850">
    <property type="entry name" value="MFS"/>
    <property type="match status" value="1"/>
</dbReference>
<dbReference type="Gene3D" id="1.20.1250.20">
    <property type="entry name" value="MFS general substrate transporter like domains"/>
    <property type="match status" value="1"/>
</dbReference>
<dbReference type="AlphaFoldDB" id="A0A1A9W3U8"/>
<dbReference type="GO" id="GO:0016020">
    <property type="term" value="C:membrane"/>
    <property type="evidence" value="ECO:0007669"/>
    <property type="project" value="UniProtKB-SubCell"/>
</dbReference>
<evidence type="ECO:0000313" key="7">
    <source>
        <dbReference type="EnsemblMetazoa" id="GBRI005391-PA"/>
    </source>
</evidence>
<sequence>MLKTADKDFWCARPQHLRDIDVGLWRNLTQSKDACSILDIDYSAIENLNNLLDYIKSVGLSANYTECLEFEFSKENGETKTLVEEFGLVCKHRELLSVVEMCFLAGAAIGSVLSGYISDRYGRKHTLLSFAFVQTVFVIM</sequence>
<dbReference type="GO" id="GO:0022857">
    <property type="term" value="F:transmembrane transporter activity"/>
    <property type="evidence" value="ECO:0007669"/>
    <property type="project" value="InterPro"/>
</dbReference>
<evidence type="ECO:0000256" key="1">
    <source>
        <dbReference type="ARBA" id="ARBA00004141"/>
    </source>
</evidence>
<evidence type="ECO:0000259" key="6">
    <source>
        <dbReference type="PROSITE" id="PS50850"/>
    </source>
</evidence>
<dbReference type="SUPFAM" id="SSF103473">
    <property type="entry name" value="MFS general substrate transporter"/>
    <property type="match status" value="1"/>
</dbReference>
<organism evidence="7 8">
    <name type="scientific">Glossina brevipalpis</name>
    <dbReference type="NCBI Taxonomy" id="37001"/>
    <lineage>
        <taxon>Eukaryota</taxon>
        <taxon>Metazoa</taxon>
        <taxon>Ecdysozoa</taxon>
        <taxon>Arthropoda</taxon>
        <taxon>Hexapoda</taxon>
        <taxon>Insecta</taxon>
        <taxon>Pterygota</taxon>
        <taxon>Neoptera</taxon>
        <taxon>Endopterygota</taxon>
        <taxon>Diptera</taxon>
        <taxon>Brachycera</taxon>
        <taxon>Muscomorpha</taxon>
        <taxon>Hippoboscoidea</taxon>
        <taxon>Glossinidae</taxon>
        <taxon>Glossina</taxon>
    </lineage>
</organism>
<keyword evidence="4 5" id="KW-0472">Membrane</keyword>